<dbReference type="PRINTS" id="PR01036">
    <property type="entry name" value="TCRTETB"/>
</dbReference>
<feature type="transmembrane region" description="Helical" evidence="6">
    <location>
        <begin position="50"/>
        <end position="69"/>
    </location>
</feature>
<dbReference type="PROSITE" id="PS50850">
    <property type="entry name" value="MFS"/>
    <property type="match status" value="1"/>
</dbReference>
<evidence type="ECO:0000313" key="9">
    <source>
        <dbReference type="Proteomes" id="UP000030787"/>
    </source>
</evidence>
<evidence type="ECO:0000256" key="2">
    <source>
        <dbReference type="ARBA" id="ARBA00022448"/>
    </source>
</evidence>
<dbReference type="InterPro" id="IPR005829">
    <property type="entry name" value="Sugar_transporter_CS"/>
</dbReference>
<dbReference type="GO" id="GO:0022857">
    <property type="term" value="F:transmembrane transporter activity"/>
    <property type="evidence" value="ECO:0007669"/>
    <property type="project" value="InterPro"/>
</dbReference>
<dbReference type="EMBL" id="CP010070">
    <property type="protein sequence ID" value="AIZ56243.1"/>
    <property type="molecule type" value="Genomic_DNA"/>
</dbReference>
<dbReference type="Proteomes" id="UP000030787">
    <property type="component" value="Chromosome"/>
</dbReference>
<dbReference type="SUPFAM" id="SSF103473">
    <property type="entry name" value="MFS general substrate transporter"/>
    <property type="match status" value="1"/>
</dbReference>
<comment type="subcellular location">
    <subcellularLocation>
        <location evidence="1">Membrane</location>
        <topology evidence="1">Multi-pass membrane protein</topology>
    </subcellularLocation>
</comment>
<keyword evidence="4 6" id="KW-1133">Transmembrane helix</keyword>
<evidence type="ECO:0000256" key="4">
    <source>
        <dbReference type="ARBA" id="ARBA00022989"/>
    </source>
</evidence>
<protein>
    <submittedName>
        <fullName evidence="8">MdtD1 protein</fullName>
    </submittedName>
</protein>
<evidence type="ECO:0000256" key="5">
    <source>
        <dbReference type="ARBA" id="ARBA00023136"/>
    </source>
</evidence>
<feature type="domain" description="Major facilitator superfamily (MFS) profile" evidence="7">
    <location>
        <begin position="15"/>
        <end position="473"/>
    </location>
</feature>
<dbReference type="Pfam" id="PF07690">
    <property type="entry name" value="MFS_1"/>
    <property type="match status" value="1"/>
</dbReference>
<feature type="transmembrane region" description="Helical" evidence="6">
    <location>
        <begin position="81"/>
        <end position="101"/>
    </location>
</feature>
<dbReference type="CDD" id="cd17321">
    <property type="entry name" value="MFS_MMR_MDR_like"/>
    <property type="match status" value="1"/>
</dbReference>
<organism evidence="8 9">
    <name type="scientific">Candidatus Methanoplasma termitum</name>
    <dbReference type="NCBI Taxonomy" id="1577791"/>
    <lineage>
        <taxon>Archaea</taxon>
        <taxon>Methanobacteriati</taxon>
        <taxon>Thermoplasmatota</taxon>
        <taxon>Thermoplasmata</taxon>
        <taxon>Methanomassiliicoccales</taxon>
        <taxon>Methanomassiliicoccaceae</taxon>
        <taxon>Candidatus Methanoplasma</taxon>
    </lineage>
</organism>
<dbReference type="STRING" id="1577791.Mpt1_c03470"/>
<evidence type="ECO:0000256" key="1">
    <source>
        <dbReference type="ARBA" id="ARBA00004141"/>
    </source>
</evidence>
<feature type="transmembrane region" description="Helical" evidence="6">
    <location>
        <begin position="107"/>
        <end position="129"/>
    </location>
</feature>
<feature type="transmembrane region" description="Helical" evidence="6">
    <location>
        <begin position="12"/>
        <end position="30"/>
    </location>
</feature>
<gene>
    <name evidence="8" type="primary">mdtD1</name>
    <name evidence="8" type="ORF">Mpt1_c03470</name>
</gene>
<evidence type="ECO:0000256" key="6">
    <source>
        <dbReference type="SAM" id="Phobius"/>
    </source>
</evidence>
<evidence type="ECO:0000259" key="7">
    <source>
        <dbReference type="PROSITE" id="PS50850"/>
    </source>
</evidence>
<dbReference type="PROSITE" id="PS00216">
    <property type="entry name" value="SUGAR_TRANSPORT_1"/>
    <property type="match status" value="1"/>
</dbReference>
<feature type="transmembrane region" description="Helical" evidence="6">
    <location>
        <begin position="269"/>
        <end position="290"/>
    </location>
</feature>
<dbReference type="PANTHER" id="PTHR42718">
    <property type="entry name" value="MAJOR FACILITATOR SUPERFAMILY MULTIDRUG TRANSPORTER MFSC"/>
    <property type="match status" value="1"/>
</dbReference>
<sequence>MAPSAKFITPEMRTLLIACCAGVFIMPLMSTMMNLALVDMGRFFDVGAESLALVNTIFLLGSVVSMVPLAKISDIVGRKKIFIIGLIITTICSIIAGLSAYAGNFTILLAMRFGMGAGSAAVSLTSVAMLTEVFPFERRGWAIGIQTAFIYFGSAVGPAFGGVICQFLGWNTIFFFILPFALLALFFISKFNMNFKLHEGKKLDQKGSVLFSATVMITMFGAIFLPDPKGFILIAVGMVMLYFFFRHIKGAEFPVLNFGIFKYKVFSRSVIATFMNYASSYSVSFFLAIYLQSIGMLNPMNAGMIIVIQPAIQVVLTIKFGSQSDRIKDKRILPTLGMAITAAGVLMIMFLGEPNINLPFICVILAVLGVGYGVFSAPNTSAVMSSVPPKLRGEASGMVALLRQLGMMVSMTIAMCTISIIMGSSSSNAFIYGLTSAEQFSAFIAVIQVAFGICFVMCVIGTLASWFRGKNPEGISEFE</sequence>
<name>A0A0A7LB63_9ARCH</name>
<keyword evidence="5 6" id="KW-0472">Membrane</keyword>
<dbReference type="InterPro" id="IPR020846">
    <property type="entry name" value="MFS_dom"/>
</dbReference>
<dbReference type="GO" id="GO:0016020">
    <property type="term" value="C:membrane"/>
    <property type="evidence" value="ECO:0007669"/>
    <property type="project" value="UniProtKB-SubCell"/>
</dbReference>
<dbReference type="AlphaFoldDB" id="A0A0A7LB63"/>
<dbReference type="KEGG" id="mear:Mpt1_c03470"/>
<dbReference type="HOGENOM" id="CLU_000960_28_3_2"/>
<evidence type="ECO:0000313" key="8">
    <source>
        <dbReference type="EMBL" id="AIZ56243.1"/>
    </source>
</evidence>
<dbReference type="Gene3D" id="1.20.1720.10">
    <property type="entry name" value="Multidrug resistance protein D"/>
    <property type="match status" value="1"/>
</dbReference>
<dbReference type="InterPro" id="IPR036259">
    <property type="entry name" value="MFS_trans_sf"/>
</dbReference>
<dbReference type="PANTHER" id="PTHR42718:SF9">
    <property type="entry name" value="MAJOR FACILITATOR SUPERFAMILY MULTIDRUG TRANSPORTER MFSC"/>
    <property type="match status" value="1"/>
</dbReference>
<dbReference type="Gene3D" id="1.20.1250.20">
    <property type="entry name" value="MFS general substrate transporter like domains"/>
    <property type="match status" value="1"/>
</dbReference>
<evidence type="ECO:0000256" key="3">
    <source>
        <dbReference type="ARBA" id="ARBA00022692"/>
    </source>
</evidence>
<feature type="transmembrane region" description="Helical" evidence="6">
    <location>
        <begin position="209"/>
        <end position="225"/>
    </location>
</feature>
<proteinExistence type="predicted"/>
<feature type="transmembrane region" description="Helical" evidence="6">
    <location>
        <begin position="442"/>
        <end position="467"/>
    </location>
</feature>
<dbReference type="InterPro" id="IPR011701">
    <property type="entry name" value="MFS"/>
</dbReference>
<keyword evidence="2" id="KW-0813">Transport</keyword>
<keyword evidence="9" id="KW-1185">Reference proteome</keyword>
<reference evidence="8 9" key="1">
    <citation type="journal article" date="2014" name="Appl. Environ. Microbiol.">
        <title>Comparative Genome Analysis of 'Candidatus Methanoplasma termitum' Indicates a New Mode of Energy Metabolism in the Seventh Order of Methanogens.</title>
        <authorList>
            <person name="Lang K."/>
            <person name="Schuldes J."/>
            <person name="Klingl A."/>
            <person name="Poehlein A."/>
            <person name="Daniel R."/>
            <person name="Brune A."/>
        </authorList>
    </citation>
    <scope>NUCLEOTIDE SEQUENCE [LARGE SCALE GENOMIC DNA]</scope>
    <source>
        <strain evidence="9">Mpt1</strain>
    </source>
</reference>
<feature type="transmembrane region" description="Helical" evidence="6">
    <location>
        <begin position="141"/>
        <end position="161"/>
    </location>
</feature>
<feature type="transmembrane region" description="Helical" evidence="6">
    <location>
        <begin position="167"/>
        <end position="188"/>
    </location>
</feature>
<feature type="transmembrane region" description="Helical" evidence="6">
    <location>
        <begin position="231"/>
        <end position="248"/>
    </location>
</feature>
<feature type="transmembrane region" description="Helical" evidence="6">
    <location>
        <begin position="302"/>
        <end position="320"/>
    </location>
</feature>
<feature type="transmembrane region" description="Helical" evidence="6">
    <location>
        <begin position="398"/>
        <end position="422"/>
    </location>
</feature>
<accession>A0A0A7LB63</accession>
<feature type="transmembrane region" description="Helical" evidence="6">
    <location>
        <begin position="358"/>
        <end position="377"/>
    </location>
</feature>
<feature type="transmembrane region" description="Helical" evidence="6">
    <location>
        <begin position="332"/>
        <end position="352"/>
    </location>
</feature>
<keyword evidence="3 6" id="KW-0812">Transmembrane</keyword>